<name>A0A8H3VT92_VENIN</name>
<feature type="transmembrane region" description="Helical" evidence="8">
    <location>
        <begin position="131"/>
        <end position="151"/>
    </location>
</feature>
<comment type="similarity">
    <text evidence="6">Belongs to the major facilitator superfamily. Allantoate permease family.</text>
</comment>
<keyword evidence="4 8" id="KW-1133">Transmembrane helix</keyword>
<proteinExistence type="inferred from homology"/>
<feature type="transmembrane region" description="Helical" evidence="8">
    <location>
        <begin position="197"/>
        <end position="217"/>
    </location>
</feature>
<feature type="transmembrane region" description="Helical" evidence="8">
    <location>
        <begin position="428"/>
        <end position="446"/>
    </location>
</feature>
<dbReference type="GO" id="GO:0016020">
    <property type="term" value="C:membrane"/>
    <property type="evidence" value="ECO:0007669"/>
    <property type="project" value="UniProtKB-SubCell"/>
</dbReference>
<feature type="region of interest" description="Disordered" evidence="7">
    <location>
        <begin position="461"/>
        <end position="480"/>
    </location>
</feature>
<dbReference type="Gene3D" id="1.20.1250.20">
    <property type="entry name" value="MFS general substrate transporter like domains"/>
    <property type="match status" value="1"/>
</dbReference>
<dbReference type="AlphaFoldDB" id="A0A8H3VT92"/>
<dbReference type="SUPFAM" id="SSF103473">
    <property type="entry name" value="MFS general substrate transporter"/>
    <property type="match status" value="1"/>
</dbReference>
<reference evidence="9 10" key="1">
    <citation type="submission" date="2019-07" db="EMBL/GenBank/DDBJ databases">
        <title>Venturia inaequalis Genome Resource.</title>
        <authorList>
            <person name="Lichtner F.J."/>
        </authorList>
    </citation>
    <scope>NUCLEOTIDE SEQUENCE [LARGE SCALE GENOMIC DNA]</scope>
    <source>
        <strain evidence="9 10">DMI_063113</strain>
    </source>
</reference>
<sequence>MHSKRQDGRTKWYDWYSSTDTKQERALVFKLDMLILVYAMIAYWIKYIDQSNLTNAYVAGMKEDLGFNGNQLVHLQMMYIVGAVVGQIPFTVLFPMYPMNYIVPMLEIFWGIFTLLQFRANGYAELMTYRFMIGVFEAAFFPGVHFVLGAWYRGDEIGRRAGIFYVGQMLGILTAGLVTSGTTAHLDGVAGLAGWRWMFIITALMTIPVGISGFFIWPGTPARPNLRFLTHEELALAKFRLEVDKSDVTEDKRKTHIQILRSIFTDWKIYVLTFWVVLFWNGGGNSSGGYLLWLKSLKRYDSVKVNQLGSTAPALGIGYVLFINFASDLFLGRTGALFLGQSMNFIGMVILAIWHVPESAKWVAFNLQYFSPAMSSVVYSWVNTICRGDTRERSIILVTVNLVAQSSTAWTSVLVFKTVEAPRFIKGWAFAATCAFASIAFTVGVVRPLSERVERELALHGGDGRKEAESSDERVLSKAG</sequence>
<evidence type="ECO:0000256" key="6">
    <source>
        <dbReference type="ARBA" id="ARBA00037968"/>
    </source>
</evidence>
<feature type="transmembrane region" description="Helical" evidence="8">
    <location>
        <begin position="269"/>
        <end position="293"/>
    </location>
</feature>
<evidence type="ECO:0000313" key="9">
    <source>
        <dbReference type="EMBL" id="KAE9994081.1"/>
    </source>
</evidence>
<keyword evidence="3 8" id="KW-0812">Transmembrane</keyword>
<keyword evidence="5 8" id="KW-0472">Membrane</keyword>
<feature type="transmembrane region" description="Helical" evidence="8">
    <location>
        <begin position="163"/>
        <end position="185"/>
    </location>
</feature>
<dbReference type="PANTHER" id="PTHR43791">
    <property type="entry name" value="PERMEASE-RELATED"/>
    <property type="match status" value="1"/>
</dbReference>
<dbReference type="InterPro" id="IPR011701">
    <property type="entry name" value="MFS"/>
</dbReference>
<comment type="caution">
    <text evidence="9">The sequence shown here is derived from an EMBL/GenBank/DDBJ whole genome shotgun (WGS) entry which is preliminary data.</text>
</comment>
<feature type="transmembrane region" description="Helical" evidence="8">
    <location>
        <begin position="101"/>
        <end position="119"/>
    </location>
</feature>
<feature type="transmembrane region" description="Helical" evidence="8">
    <location>
        <begin position="338"/>
        <end position="356"/>
    </location>
</feature>
<evidence type="ECO:0000256" key="3">
    <source>
        <dbReference type="ARBA" id="ARBA00022692"/>
    </source>
</evidence>
<comment type="subcellular location">
    <subcellularLocation>
        <location evidence="1">Membrane</location>
        <topology evidence="1">Multi-pass membrane protein</topology>
    </subcellularLocation>
</comment>
<evidence type="ECO:0000256" key="7">
    <source>
        <dbReference type="SAM" id="MobiDB-lite"/>
    </source>
</evidence>
<evidence type="ECO:0000313" key="10">
    <source>
        <dbReference type="Proteomes" id="UP000490939"/>
    </source>
</evidence>
<feature type="transmembrane region" description="Helical" evidence="8">
    <location>
        <begin position="362"/>
        <end position="382"/>
    </location>
</feature>
<evidence type="ECO:0000256" key="1">
    <source>
        <dbReference type="ARBA" id="ARBA00004141"/>
    </source>
</evidence>
<feature type="transmembrane region" description="Helical" evidence="8">
    <location>
        <begin position="73"/>
        <end position="94"/>
    </location>
</feature>
<dbReference type="Pfam" id="PF07690">
    <property type="entry name" value="MFS_1"/>
    <property type="match status" value="1"/>
</dbReference>
<feature type="transmembrane region" description="Helical" evidence="8">
    <location>
        <begin position="27"/>
        <end position="45"/>
    </location>
</feature>
<dbReference type="FunFam" id="1.20.1250.20:FF:000065">
    <property type="entry name" value="Putative MFS pantothenate transporter"/>
    <property type="match status" value="1"/>
</dbReference>
<feature type="transmembrane region" description="Helical" evidence="8">
    <location>
        <begin position="313"/>
        <end position="331"/>
    </location>
</feature>
<accession>A0A8H3VT92</accession>
<keyword evidence="10" id="KW-1185">Reference proteome</keyword>
<organism evidence="9 10">
    <name type="scientific">Venturia inaequalis</name>
    <name type="common">Apple scab fungus</name>
    <dbReference type="NCBI Taxonomy" id="5025"/>
    <lineage>
        <taxon>Eukaryota</taxon>
        <taxon>Fungi</taxon>
        <taxon>Dikarya</taxon>
        <taxon>Ascomycota</taxon>
        <taxon>Pezizomycotina</taxon>
        <taxon>Dothideomycetes</taxon>
        <taxon>Pleosporomycetidae</taxon>
        <taxon>Venturiales</taxon>
        <taxon>Venturiaceae</taxon>
        <taxon>Venturia</taxon>
    </lineage>
</organism>
<protein>
    <recommendedName>
        <fullName evidence="11">MFS general substrate transporter</fullName>
    </recommendedName>
</protein>
<gene>
    <name evidence="9" type="ORF">EG327_001479</name>
</gene>
<dbReference type="GO" id="GO:0022857">
    <property type="term" value="F:transmembrane transporter activity"/>
    <property type="evidence" value="ECO:0007669"/>
    <property type="project" value="InterPro"/>
</dbReference>
<evidence type="ECO:0000256" key="2">
    <source>
        <dbReference type="ARBA" id="ARBA00022448"/>
    </source>
</evidence>
<keyword evidence="2" id="KW-0813">Transport</keyword>
<evidence type="ECO:0000256" key="8">
    <source>
        <dbReference type="SAM" id="Phobius"/>
    </source>
</evidence>
<feature type="transmembrane region" description="Helical" evidence="8">
    <location>
        <begin position="394"/>
        <end position="416"/>
    </location>
</feature>
<evidence type="ECO:0000256" key="5">
    <source>
        <dbReference type="ARBA" id="ARBA00023136"/>
    </source>
</evidence>
<dbReference type="EMBL" id="WNWR01000014">
    <property type="protein sequence ID" value="KAE9994081.1"/>
    <property type="molecule type" value="Genomic_DNA"/>
</dbReference>
<dbReference type="InterPro" id="IPR036259">
    <property type="entry name" value="MFS_trans_sf"/>
</dbReference>
<dbReference type="PANTHER" id="PTHR43791:SF15">
    <property type="entry name" value="TRANSPORTER SEO1-RELATED"/>
    <property type="match status" value="1"/>
</dbReference>
<evidence type="ECO:0000256" key="4">
    <source>
        <dbReference type="ARBA" id="ARBA00022989"/>
    </source>
</evidence>
<evidence type="ECO:0008006" key="11">
    <source>
        <dbReference type="Google" id="ProtNLM"/>
    </source>
</evidence>
<dbReference type="Proteomes" id="UP000490939">
    <property type="component" value="Unassembled WGS sequence"/>
</dbReference>